<keyword evidence="9 12" id="KW-0131">Cell cycle</keyword>
<evidence type="ECO:0000256" key="2">
    <source>
        <dbReference type="ARBA" id="ARBA00022705"/>
    </source>
</evidence>
<evidence type="ECO:0000256" key="11">
    <source>
        <dbReference type="RuleBase" id="RU004070"/>
    </source>
</evidence>
<feature type="region of interest" description="Disordered" evidence="13">
    <location>
        <begin position="45"/>
        <end position="75"/>
    </location>
</feature>
<dbReference type="GO" id="GO:0097373">
    <property type="term" value="C:MCM core complex"/>
    <property type="evidence" value="ECO:0007669"/>
    <property type="project" value="UniProtKB-ARBA"/>
</dbReference>
<dbReference type="InterPro" id="IPR031327">
    <property type="entry name" value="MCM"/>
</dbReference>
<evidence type="ECO:0000313" key="16">
    <source>
        <dbReference type="Proteomes" id="UP001140502"/>
    </source>
</evidence>
<dbReference type="InterPro" id="IPR001208">
    <property type="entry name" value="MCM_dom"/>
</dbReference>
<dbReference type="Gene3D" id="2.20.28.10">
    <property type="match status" value="1"/>
</dbReference>
<dbReference type="PRINTS" id="PR01663">
    <property type="entry name" value="MCMPROTEIN7"/>
</dbReference>
<dbReference type="GO" id="GO:0043596">
    <property type="term" value="C:nuclear replication fork"/>
    <property type="evidence" value="ECO:0007669"/>
    <property type="project" value="UniProtKB-ARBA"/>
</dbReference>
<dbReference type="FunFam" id="2.20.28.10:FF:000004">
    <property type="entry name" value="DNA replication licensing factor MCM7"/>
    <property type="match status" value="1"/>
</dbReference>
<dbReference type="PROSITE" id="PS00847">
    <property type="entry name" value="MCM_1"/>
    <property type="match status" value="1"/>
</dbReference>
<evidence type="ECO:0000256" key="5">
    <source>
        <dbReference type="ARBA" id="ARBA00022806"/>
    </source>
</evidence>
<dbReference type="GO" id="GO:0006270">
    <property type="term" value="P:DNA replication initiation"/>
    <property type="evidence" value="ECO:0007669"/>
    <property type="project" value="InterPro"/>
</dbReference>
<proteinExistence type="inferred from homology"/>
<dbReference type="EC" id="3.6.4.12" evidence="12"/>
<dbReference type="PANTHER" id="PTHR11630:SF26">
    <property type="entry name" value="DNA REPLICATION LICENSING FACTOR MCM7"/>
    <property type="match status" value="1"/>
</dbReference>
<comment type="subcellular location">
    <subcellularLocation>
        <location evidence="1 12">Nucleus</location>
    </subcellularLocation>
</comment>
<evidence type="ECO:0000256" key="13">
    <source>
        <dbReference type="SAM" id="MobiDB-lite"/>
    </source>
</evidence>
<dbReference type="InterPro" id="IPR003593">
    <property type="entry name" value="AAA+_ATPase"/>
</dbReference>
<comment type="function">
    <text evidence="12">Acts as component of the MCM2-7 complex (MCM complex) which is the replicative helicase essential for 'once per cell cycle' DNA replication initiation and elongation in eukaryotic cells. The active ATPase sites in the MCM2-7 ring are formed through the interaction surfaces of two neighboring subunits such that a critical structure of a conserved arginine finger motif is provided in trans relative to the ATP-binding site of the Walker A box of the adjacent subunit. The six ATPase active sites, however, are likely to contribute differentially to the complex helicase activity.</text>
</comment>
<evidence type="ECO:0000259" key="14">
    <source>
        <dbReference type="PROSITE" id="PS50051"/>
    </source>
</evidence>
<protein>
    <recommendedName>
        <fullName evidence="12">DNA replication licensing factor MCM7</fullName>
        <ecNumber evidence="12">3.6.4.12</ecNumber>
    </recommendedName>
</protein>
<sequence length="811" mass="90711">MALREFKAPVSYEKQQHAFQDFLTGYKTSAEQTITTALGNITIGEDDLDDDYDPMDEDNQDGNRGQDKDRRRAPHYKYKDMLQQLADRVIDEATIDLDDLAIWENQAFGSDDSLRLVDSIEMNTKHYVDIVSRAVDAVMPQPSVDVTFKDDVLDVLMARRQARNRELDEAAERDPTVEGDKFPAELTRRYTLVFKPRPGTSSKPAKALAVRQVRGDHLGHLITVRAIATRVSDVKPIVQVSAYTCDRCGCEIFQPITDKQYGPLTMCPSEDCRKNQSKGQLNPSSRASKFLPFQEIKVQEMAEQVPIGQIPRSLTVFCHGTLVRQISPGDVVDISGIFLPTPYTGFKAIKAGLLTDTYLEAHHVLQHKKAYSEMIVDPTLVRRIEKYRQTGQVYELLAKSIAPEIYGHLDVKKALLLLLIGGVTKEMGDGMKIRGDINICLMGDPGVAKSQLLKYISKVAPRGVYTSGRGSSGVGLTAAVMRDPVTDEMVLEGGALVLADNGICCIDEFDKMDETDRTAIHEVMEQQTISISKAGISTTLNARTSILAAANPVYGRYNPRISPVENINLPAALLSRFDILFLLLDTPTRETDEQLAKHVAFVHMHSRHPDIGTDNVVFSPHEVRSYIAQARTYRPVVPESVSEYMIKTYVRMRDQQQRAEKKGKQFTHTTPRTLLGVVRLAQALARLRFSNEATQDDVDEALRLVEASKESLNSELDASRKPLTTTTNRIFNLVKTLVDRGECRPDDVEDDDLSVELSLRKVRERVIATGFTEDQWLDTLVGYAGLNVWQTAGNGTRLVFVNDSRDDDMDL</sequence>
<keyword evidence="16" id="KW-1185">Reference proteome</keyword>
<keyword evidence="5 12" id="KW-0347">Helicase</keyword>
<dbReference type="Gene3D" id="3.40.50.300">
    <property type="entry name" value="P-loop containing nucleotide triphosphate hydrolases"/>
    <property type="match status" value="1"/>
</dbReference>
<dbReference type="Proteomes" id="UP001140502">
    <property type="component" value="Unassembled WGS sequence"/>
</dbReference>
<dbReference type="CDD" id="cd17758">
    <property type="entry name" value="MCM7"/>
    <property type="match status" value="1"/>
</dbReference>
<dbReference type="GO" id="GO:0031261">
    <property type="term" value="C:DNA replication preinitiation complex"/>
    <property type="evidence" value="ECO:0007669"/>
    <property type="project" value="UniProtKB-ARBA"/>
</dbReference>
<dbReference type="Gene3D" id="2.40.50.140">
    <property type="entry name" value="Nucleic acid-binding proteins"/>
    <property type="match status" value="1"/>
</dbReference>
<name>A0A9W9BQ90_9HYPO</name>
<dbReference type="GO" id="GO:0000727">
    <property type="term" value="P:double-strand break repair via break-induced replication"/>
    <property type="evidence" value="ECO:0007669"/>
    <property type="project" value="TreeGrafter"/>
</dbReference>
<dbReference type="EMBL" id="JAPEUR010000078">
    <property type="protein sequence ID" value="KAJ4322787.1"/>
    <property type="molecule type" value="Genomic_DNA"/>
</dbReference>
<dbReference type="OrthoDB" id="3207464at2759"/>
<dbReference type="InterPro" id="IPR012340">
    <property type="entry name" value="NA-bd_OB-fold"/>
</dbReference>
<accession>A0A9W9BQ90</accession>
<keyword evidence="3 11" id="KW-0547">Nucleotide-binding</keyword>
<evidence type="ECO:0000256" key="10">
    <source>
        <dbReference type="ARBA" id="ARBA00048432"/>
    </source>
</evidence>
<dbReference type="FunFam" id="3.40.50.300:FF:000288">
    <property type="entry name" value="DNA replication licensing factor MCM7"/>
    <property type="match status" value="1"/>
</dbReference>
<dbReference type="InterPro" id="IPR041562">
    <property type="entry name" value="MCM_lid"/>
</dbReference>
<dbReference type="SMART" id="SM00382">
    <property type="entry name" value="AAA"/>
    <property type="match status" value="1"/>
</dbReference>
<dbReference type="SMART" id="SM00350">
    <property type="entry name" value="MCM"/>
    <property type="match status" value="1"/>
</dbReference>
<dbReference type="InterPro" id="IPR027417">
    <property type="entry name" value="P-loop_NTPase"/>
</dbReference>
<dbReference type="GO" id="GO:0017116">
    <property type="term" value="F:single-stranded DNA helicase activity"/>
    <property type="evidence" value="ECO:0007669"/>
    <property type="project" value="TreeGrafter"/>
</dbReference>
<evidence type="ECO:0000256" key="12">
    <source>
        <dbReference type="RuleBase" id="RU365012"/>
    </source>
</evidence>
<dbReference type="GO" id="GO:0006271">
    <property type="term" value="P:DNA strand elongation involved in DNA replication"/>
    <property type="evidence" value="ECO:0007669"/>
    <property type="project" value="TreeGrafter"/>
</dbReference>
<gene>
    <name evidence="15" type="primary">mcm7</name>
    <name evidence="12" type="synonym">MCM7</name>
    <name evidence="15" type="ORF">N0V84_004680</name>
</gene>
<keyword evidence="6 11" id="KW-0067">ATP-binding</keyword>
<feature type="domain" description="MCM C-terminal AAA(+) ATPase" evidence="14">
    <location>
        <begin position="393"/>
        <end position="599"/>
    </location>
</feature>
<evidence type="ECO:0000256" key="4">
    <source>
        <dbReference type="ARBA" id="ARBA00022801"/>
    </source>
</evidence>
<comment type="similarity">
    <text evidence="11">Belongs to the MCM family.</text>
</comment>
<evidence type="ECO:0000256" key="1">
    <source>
        <dbReference type="ARBA" id="ARBA00004123"/>
    </source>
</evidence>
<dbReference type="GO" id="GO:0006279">
    <property type="term" value="P:premeiotic DNA replication"/>
    <property type="evidence" value="ECO:0007669"/>
    <property type="project" value="UniProtKB-ARBA"/>
</dbReference>
<dbReference type="InterPro" id="IPR033762">
    <property type="entry name" value="MCM_OB"/>
</dbReference>
<dbReference type="AlphaFoldDB" id="A0A9W9BQ90"/>
<comment type="caution">
    <text evidence="15">The sequence shown here is derived from an EMBL/GenBank/DDBJ whole genome shotgun (WGS) entry which is preliminary data.</text>
</comment>
<dbReference type="Pfam" id="PF24901">
    <property type="entry name" value="WHD_MCM7"/>
    <property type="match status" value="1"/>
</dbReference>
<dbReference type="GO" id="GO:0005656">
    <property type="term" value="C:nuclear pre-replicative complex"/>
    <property type="evidence" value="ECO:0007669"/>
    <property type="project" value="UniProtKB-ARBA"/>
</dbReference>
<evidence type="ECO:0000256" key="9">
    <source>
        <dbReference type="ARBA" id="ARBA00023306"/>
    </source>
</evidence>
<dbReference type="GO" id="GO:0005524">
    <property type="term" value="F:ATP binding"/>
    <property type="evidence" value="ECO:0007669"/>
    <property type="project" value="UniProtKB-KW"/>
</dbReference>
<evidence type="ECO:0000256" key="3">
    <source>
        <dbReference type="ARBA" id="ARBA00022741"/>
    </source>
</evidence>
<reference evidence="15" key="1">
    <citation type="submission" date="2022-10" db="EMBL/GenBank/DDBJ databases">
        <title>Tapping the CABI collections for fungal endophytes: first genome assemblies for Collariella, Neodidymelliopsis, Ascochyta clinopodiicola, Didymella pomorum, Didymosphaeria variabile, Neocosmospora piperis and Neocucurbitaria cava.</title>
        <authorList>
            <person name="Hill R."/>
        </authorList>
    </citation>
    <scope>NUCLEOTIDE SEQUENCE</scope>
    <source>
        <strain evidence="15">IMI 366586</strain>
    </source>
</reference>
<dbReference type="PANTHER" id="PTHR11630">
    <property type="entry name" value="DNA REPLICATION LICENSING FACTOR MCM FAMILY MEMBER"/>
    <property type="match status" value="1"/>
</dbReference>
<dbReference type="SUPFAM" id="SSF50249">
    <property type="entry name" value="Nucleic acid-binding proteins"/>
    <property type="match status" value="1"/>
</dbReference>
<comment type="catalytic activity">
    <reaction evidence="10">
        <text>ATP + H2O = ADP + phosphate + H(+)</text>
        <dbReference type="Rhea" id="RHEA:13065"/>
        <dbReference type="ChEBI" id="CHEBI:15377"/>
        <dbReference type="ChEBI" id="CHEBI:15378"/>
        <dbReference type="ChEBI" id="CHEBI:30616"/>
        <dbReference type="ChEBI" id="CHEBI:43474"/>
        <dbReference type="ChEBI" id="CHEBI:456216"/>
        <dbReference type="EC" id="3.6.4.12"/>
    </reaction>
    <physiologicalReaction direction="left-to-right" evidence="10">
        <dbReference type="Rhea" id="RHEA:13066"/>
    </physiologicalReaction>
</comment>
<keyword evidence="8 12" id="KW-0539">Nucleus</keyword>
<keyword evidence="2 12" id="KW-0235">DNA replication</keyword>
<dbReference type="GO" id="GO:0042555">
    <property type="term" value="C:MCM complex"/>
    <property type="evidence" value="ECO:0007669"/>
    <property type="project" value="InterPro"/>
</dbReference>
<feature type="compositionally biased region" description="Acidic residues" evidence="13">
    <location>
        <begin position="45"/>
        <end position="60"/>
    </location>
</feature>
<evidence type="ECO:0000256" key="8">
    <source>
        <dbReference type="ARBA" id="ARBA00023242"/>
    </source>
</evidence>
<dbReference type="InterPro" id="IPR027925">
    <property type="entry name" value="MCM_N"/>
</dbReference>
<dbReference type="InterPro" id="IPR018525">
    <property type="entry name" value="MCM_CS"/>
</dbReference>
<dbReference type="Pfam" id="PF17207">
    <property type="entry name" value="MCM_OB"/>
    <property type="match status" value="1"/>
</dbReference>
<evidence type="ECO:0000256" key="7">
    <source>
        <dbReference type="ARBA" id="ARBA00023125"/>
    </source>
</evidence>
<organism evidence="15 16">
    <name type="scientific">Fusarium piperis</name>
    <dbReference type="NCBI Taxonomy" id="1435070"/>
    <lineage>
        <taxon>Eukaryota</taxon>
        <taxon>Fungi</taxon>
        <taxon>Dikarya</taxon>
        <taxon>Ascomycota</taxon>
        <taxon>Pezizomycotina</taxon>
        <taxon>Sordariomycetes</taxon>
        <taxon>Hypocreomycetidae</taxon>
        <taxon>Hypocreales</taxon>
        <taxon>Nectriaceae</taxon>
        <taxon>Fusarium</taxon>
        <taxon>Fusarium solani species complex</taxon>
    </lineage>
</organism>
<evidence type="ECO:0000313" key="15">
    <source>
        <dbReference type="EMBL" id="KAJ4322787.1"/>
    </source>
</evidence>
<dbReference type="Pfam" id="PF00493">
    <property type="entry name" value="MCM"/>
    <property type="match status" value="1"/>
</dbReference>
<dbReference type="SUPFAM" id="SSF52540">
    <property type="entry name" value="P-loop containing nucleoside triphosphate hydrolases"/>
    <property type="match status" value="1"/>
</dbReference>
<dbReference type="PROSITE" id="PS50051">
    <property type="entry name" value="MCM_2"/>
    <property type="match status" value="1"/>
</dbReference>
<dbReference type="Pfam" id="PF14551">
    <property type="entry name" value="MCM_N"/>
    <property type="match status" value="1"/>
</dbReference>
<keyword evidence="4 12" id="KW-0378">Hydrolase</keyword>
<dbReference type="InterPro" id="IPR008050">
    <property type="entry name" value="MCM7"/>
</dbReference>
<evidence type="ECO:0000256" key="6">
    <source>
        <dbReference type="ARBA" id="ARBA00022840"/>
    </source>
</evidence>
<dbReference type="PRINTS" id="PR01657">
    <property type="entry name" value="MCMFAMILY"/>
</dbReference>
<dbReference type="GO" id="GO:0016787">
    <property type="term" value="F:hydrolase activity"/>
    <property type="evidence" value="ECO:0007669"/>
    <property type="project" value="UniProtKB-KW"/>
</dbReference>
<dbReference type="GO" id="GO:0003697">
    <property type="term" value="F:single-stranded DNA binding"/>
    <property type="evidence" value="ECO:0007669"/>
    <property type="project" value="TreeGrafter"/>
</dbReference>
<dbReference type="Pfam" id="PF17855">
    <property type="entry name" value="MCM_lid"/>
    <property type="match status" value="1"/>
</dbReference>
<keyword evidence="7 11" id="KW-0238">DNA-binding</keyword>